<dbReference type="Pfam" id="PF00080">
    <property type="entry name" value="Sod_Cu"/>
    <property type="match status" value="1"/>
</dbReference>
<dbReference type="InterPro" id="IPR036423">
    <property type="entry name" value="SOD-like_Cu/Zn_dom_sf"/>
</dbReference>
<dbReference type="GO" id="GO:0004784">
    <property type="term" value="F:superoxide dismutase activity"/>
    <property type="evidence" value="ECO:0007669"/>
    <property type="project" value="UniProtKB-EC"/>
</dbReference>
<dbReference type="PROSITE" id="PS00087">
    <property type="entry name" value="SOD_CU_ZN_1"/>
    <property type="match status" value="1"/>
</dbReference>
<evidence type="ECO:0000313" key="8">
    <source>
        <dbReference type="Proteomes" id="UP000192527"/>
    </source>
</evidence>
<evidence type="ECO:0000256" key="3">
    <source>
        <dbReference type="RuleBase" id="RU000393"/>
    </source>
</evidence>
<feature type="compositionally biased region" description="Basic and acidic residues" evidence="4">
    <location>
        <begin position="122"/>
        <end position="131"/>
    </location>
</feature>
<evidence type="ECO:0000256" key="5">
    <source>
        <dbReference type="SAM" id="SignalP"/>
    </source>
</evidence>
<keyword evidence="5" id="KW-0732">Signal</keyword>
<feature type="compositionally biased region" description="Acidic residues" evidence="4">
    <location>
        <begin position="31"/>
        <end position="46"/>
    </location>
</feature>
<comment type="function">
    <text evidence="2">Destroys radicals which are normally produced within the cells and which are toxic to biological systems. May play a role in favoring mycobacterial survival in phagocytes.</text>
</comment>
<reference evidence="7 8" key="1">
    <citation type="submission" date="2017-04" db="EMBL/GenBank/DDBJ databases">
        <title>The whole genome sequencing and assembly of Halobacillus mangrovi strain.</title>
        <authorList>
            <person name="Lee S.-J."/>
            <person name="Park M.-K."/>
            <person name="Kim J.-Y."/>
            <person name="Lee Y.-J."/>
            <person name="Yi H."/>
            <person name="Bahn Y.-S."/>
            <person name="Kim J.F."/>
            <person name="Lee D.-W."/>
        </authorList>
    </citation>
    <scope>NUCLEOTIDE SEQUENCE [LARGE SCALE GENOMIC DNA]</scope>
    <source>
        <strain evidence="7 8">KTB 131</strain>
    </source>
</reference>
<evidence type="ECO:0000259" key="6">
    <source>
        <dbReference type="Pfam" id="PF00080"/>
    </source>
</evidence>
<dbReference type="GO" id="GO:0005507">
    <property type="term" value="F:copper ion binding"/>
    <property type="evidence" value="ECO:0007669"/>
    <property type="project" value="InterPro"/>
</dbReference>
<dbReference type="RefSeq" id="WP_085030971.1">
    <property type="nucleotide sequence ID" value="NZ_CP020772.1"/>
</dbReference>
<evidence type="ECO:0000256" key="2">
    <source>
        <dbReference type="ARBA" id="ARBA00024900"/>
    </source>
</evidence>
<proteinExistence type="inferred from homology"/>
<dbReference type="PRINTS" id="PR00068">
    <property type="entry name" value="CUZNDISMTASE"/>
</dbReference>
<dbReference type="Gene3D" id="2.60.40.200">
    <property type="entry name" value="Superoxide dismutase, copper/zinc binding domain"/>
    <property type="match status" value="1"/>
</dbReference>
<dbReference type="InterPro" id="IPR018152">
    <property type="entry name" value="SOD_Cu/Zn_BS"/>
</dbReference>
<protein>
    <recommendedName>
        <fullName evidence="3">Superoxide dismutase [Cu-Zn]</fullName>
        <ecNumber evidence="3">1.15.1.1</ecNumber>
    </recommendedName>
</protein>
<comment type="similarity">
    <text evidence="1 3">Belongs to the Cu-Zn superoxide dismutase family.</text>
</comment>
<comment type="cofactor">
    <cofactor evidence="3">
        <name>Zn(2+)</name>
        <dbReference type="ChEBI" id="CHEBI:29105"/>
    </cofactor>
    <text evidence="3">Binds 1 zinc ion per subunit.</text>
</comment>
<keyword evidence="3" id="KW-0862">Zinc</keyword>
<dbReference type="PANTHER" id="PTHR10003">
    <property type="entry name" value="SUPEROXIDE DISMUTASE CU-ZN -RELATED"/>
    <property type="match status" value="1"/>
</dbReference>
<feature type="domain" description="Superoxide dismutase copper/zinc binding" evidence="6">
    <location>
        <begin position="68"/>
        <end position="199"/>
    </location>
</feature>
<organism evidence="7 8">
    <name type="scientific">Halobacillus mangrovi</name>
    <dbReference type="NCBI Taxonomy" id="402384"/>
    <lineage>
        <taxon>Bacteria</taxon>
        <taxon>Bacillati</taxon>
        <taxon>Bacillota</taxon>
        <taxon>Bacilli</taxon>
        <taxon>Bacillales</taxon>
        <taxon>Bacillaceae</taxon>
        <taxon>Halobacillus</taxon>
    </lineage>
</organism>
<evidence type="ECO:0000256" key="1">
    <source>
        <dbReference type="ARBA" id="ARBA00010457"/>
    </source>
</evidence>
<feature type="region of interest" description="Disordered" evidence="4">
    <location>
        <begin position="177"/>
        <end position="201"/>
    </location>
</feature>
<dbReference type="SUPFAM" id="SSF49329">
    <property type="entry name" value="Cu,Zn superoxide dismutase-like"/>
    <property type="match status" value="1"/>
</dbReference>
<evidence type="ECO:0000256" key="4">
    <source>
        <dbReference type="SAM" id="MobiDB-lite"/>
    </source>
</evidence>
<feature type="signal peptide" evidence="5">
    <location>
        <begin position="1"/>
        <end position="24"/>
    </location>
</feature>
<dbReference type="EMBL" id="CP020772">
    <property type="protein sequence ID" value="ARI78512.1"/>
    <property type="molecule type" value="Genomic_DNA"/>
</dbReference>
<comment type="catalytic activity">
    <reaction evidence="3">
        <text>2 superoxide + 2 H(+) = H2O2 + O2</text>
        <dbReference type="Rhea" id="RHEA:20696"/>
        <dbReference type="ChEBI" id="CHEBI:15378"/>
        <dbReference type="ChEBI" id="CHEBI:15379"/>
        <dbReference type="ChEBI" id="CHEBI:16240"/>
        <dbReference type="ChEBI" id="CHEBI:18421"/>
        <dbReference type="EC" id="1.15.1.1"/>
    </reaction>
</comment>
<dbReference type="EC" id="1.15.1.1" evidence="3"/>
<comment type="cofactor">
    <cofactor evidence="3">
        <name>Cu cation</name>
        <dbReference type="ChEBI" id="CHEBI:23378"/>
    </cofactor>
    <text evidence="3">Binds 1 copper ion per subunit.</text>
</comment>
<dbReference type="PROSITE" id="PS00332">
    <property type="entry name" value="SOD_CU_ZN_2"/>
    <property type="match status" value="1"/>
</dbReference>
<dbReference type="STRING" id="402384.HM131_17445"/>
<sequence length="201" mass="21461">MKRWSLRVFPLFLVLILVSCGSTEEGTGGSENEEETTTGEENQEQTDSEKPPETITVQLKDSDGKEVGTAELEQEDQGVDINLVDSSLPEGMHGFHIHEKGSCEAPDFKSSGCHFNPTDVSHGTESEDGPHAGDLPNIEAGEDGSVQKEVTADQVTLKKGEKNSLLKEGGTALVIHSKADDNKSQPSGDAGERIACGVIEK</sequence>
<dbReference type="KEGG" id="hmn:HM131_17445"/>
<gene>
    <name evidence="7" type="ORF">HM131_17445</name>
</gene>
<keyword evidence="3" id="KW-0186">Copper</keyword>
<name>A0A1W5ZZ06_9BACI</name>
<feature type="region of interest" description="Disordered" evidence="4">
    <location>
        <begin position="116"/>
        <end position="145"/>
    </location>
</feature>
<dbReference type="CDD" id="cd00305">
    <property type="entry name" value="Cu-Zn_Superoxide_Dismutase"/>
    <property type="match status" value="1"/>
</dbReference>
<dbReference type="InterPro" id="IPR024134">
    <property type="entry name" value="SOD_Cu/Zn_/chaperone"/>
</dbReference>
<dbReference type="OrthoDB" id="9792957at2"/>
<keyword evidence="8" id="KW-1185">Reference proteome</keyword>
<keyword evidence="3" id="KW-0479">Metal-binding</keyword>
<dbReference type="PROSITE" id="PS51257">
    <property type="entry name" value="PROKAR_LIPOPROTEIN"/>
    <property type="match status" value="1"/>
</dbReference>
<keyword evidence="3" id="KW-0560">Oxidoreductase</keyword>
<feature type="region of interest" description="Disordered" evidence="4">
    <location>
        <begin position="22"/>
        <end position="80"/>
    </location>
</feature>
<feature type="chain" id="PRO_5038552047" description="Superoxide dismutase [Cu-Zn]" evidence="5">
    <location>
        <begin position="25"/>
        <end position="201"/>
    </location>
</feature>
<evidence type="ECO:0000313" key="7">
    <source>
        <dbReference type="EMBL" id="ARI78512.1"/>
    </source>
</evidence>
<dbReference type="Proteomes" id="UP000192527">
    <property type="component" value="Chromosome"/>
</dbReference>
<dbReference type="InterPro" id="IPR001424">
    <property type="entry name" value="SOD_Cu_Zn_dom"/>
</dbReference>
<dbReference type="AlphaFoldDB" id="A0A1W5ZZ06"/>
<accession>A0A1W5ZZ06</accession>